<evidence type="ECO:0000313" key="3">
    <source>
        <dbReference type="Proteomes" id="UP000676194"/>
    </source>
</evidence>
<accession>A0A8E6BBJ1</accession>
<reference evidence="2" key="1">
    <citation type="submission" date="2021-05" db="EMBL/GenBank/DDBJ databases">
        <title>Complete genome sequence of the cellulolytic planctomycete Telmatocola sphagniphila SP2T and characterization of the first cellulase from planctomycetes.</title>
        <authorList>
            <person name="Rakitin A.L."/>
            <person name="Beletsky A.V."/>
            <person name="Naumoff D.G."/>
            <person name="Kulichevskaya I.S."/>
            <person name="Mardanov A.V."/>
            <person name="Ravin N.V."/>
            <person name="Dedysh S.N."/>
        </authorList>
    </citation>
    <scope>NUCLEOTIDE SEQUENCE</scope>
    <source>
        <strain evidence="2">SP2T</strain>
    </source>
</reference>
<gene>
    <name evidence="2" type="ORF">KIH39_08205</name>
</gene>
<evidence type="ECO:0000313" key="2">
    <source>
        <dbReference type="EMBL" id="QVL33875.1"/>
    </source>
</evidence>
<name>A0A8E6BBJ1_9BACT</name>
<feature type="signal peptide" evidence="1">
    <location>
        <begin position="1"/>
        <end position="20"/>
    </location>
</feature>
<dbReference type="KEGG" id="tsph:KIH39_08205"/>
<dbReference type="Proteomes" id="UP000676194">
    <property type="component" value="Chromosome"/>
</dbReference>
<organism evidence="2 3">
    <name type="scientific">Telmatocola sphagniphila</name>
    <dbReference type="NCBI Taxonomy" id="1123043"/>
    <lineage>
        <taxon>Bacteria</taxon>
        <taxon>Pseudomonadati</taxon>
        <taxon>Planctomycetota</taxon>
        <taxon>Planctomycetia</taxon>
        <taxon>Gemmatales</taxon>
        <taxon>Gemmataceae</taxon>
    </lineage>
</organism>
<proteinExistence type="predicted"/>
<evidence type="ECO:0000256" key="1">
    <source>
        <dbReference type="SAM" id="SignalP"/>
    </source>
</evidence>
<keyword evidence="3" id="KW-1185">Reference proteome</keyword>
<feature type="chain" id="PRO_5034297521" evidence="1">
    <location>
        <begin position="21"/>
        <end position="223"/>
    </location>
</feature>
<dbReference type="RefSeq" id="WP_213498855.1">
    <property type="nucleotide sequence ID" value="NZ_CP074694.1"/>
</dbReference>
<sequence>MKILMFLLALGIIPFSSARAEEIKTLQVIAAELAIDVKAVLNKENQQSVRIGLFSPRGAALGDANAGLAICAALEKELGNTANPEATFEISGYFLFIEAPKDTRIKLISVKPELTNTKSGETVKAFLPKELVIGGNTDIARILGVSGRVPSEKEGVQVPYTERNQEIQKIHKQPTTFIHGEDKSLISSGPDSLYDVQILVGPSPDSMSPRPAREIALKFQENI</sequence>
<protein>
    <submittedName>
        <fullName evidence="2">Uncharacterized protein</fullName>
    </submittedName>
</protein>
<keyword evidence="1" id="KW-0732">Signal</keyword>
<dbReference type="AlphaFoldDB" id="A0A8E6BBJ1"/>
<dbReference type="EMBL" id="CP074694">
    <property type="protein sequence ID" value="QVL33875.1"/>
    <property type="molecule type" value="Genomic_DNA"/>
</dbReference>